<dbReference type="PANTHER" id="PTHR46060">
    <property type="entry name" value="MARINER MOS1 TRANSPOSASE-LIKE PROTEIN"/>
    <property type="match status" value="1"/>
</dbReference>
<feature type="compositionally biased region" description="Polar residues" evidence="1">
    <location>
        <begin position="15"/>
        <end position="39"/>
    </location>
</feature>
<protein>
    <recommendedName>
        <fullName evidence="2">Mos1 transposase HTH domain-containing protein</fullName>
    </recommendedName>
</protein>
<name>A0A9Q0RPK2_BLOTA</name>
<feature type="domain" description="Mos1 transposase HTH" evidence="2">
    <location>
        <begin position="247"/>
        <end position="296"/>
    </location>
</feature>
<feature type="region of interest" description="Disordered" evidence="1">
    <location>
        <begin position="54"/>
        <end position="73"/>
    </location>
</feature>
<dbReference type="GO" id="GO:0003690">
    <property type="term" value="F:double-stranded DNA binding"/>
    <property type="evidence" value="ECO:0007669"/>
    <property type="project" value="TreeGrafter"/>
</dbReference>
<dbReference type="GO" id="GO:0000793">
    <property type="term" value="C:condensed chromosome"/>
    <property type="evidence" value="ECO:0007669"/>
    <property type="project" value="TreeGrafter"/>
</dbReference>
<dbReference type="GO" id="GO:0000729">
    <property type="term" value="P:DNA double-strand break processing"/>
    <property type="evidence" value="ECO:0007669"/>
    <property type="project" value="TreeGrafter"/>
</dbReference>
<feature type="region of interest" description="Disordered" evidence="1">
    <location>
        <begin position="15"/>
        <end position="49"/>
    </location>
</feature>
<organism evidence="3 4">
    <name type="scientific">Blomia tropicalis</name>
    <name type="common">Mite</name>
    <dbReference type="NCBI Taxonomy" id="40697"/>
    <lineage>
        <taxon>Eukaryota</taxon>
        <taxon>Metazoa</taxon>
        <taxon>Ecdysozoa</taxon>
        <taxon>Arthropoda</taxon>
        <taxon>Chelicerata</taxon>
        <taxon>Arachnida</taxon>
        <taxon>Acari</taxon>
        <taxon>Acariformes</taxon>
        <taxon>Sarcoptiformes</taxon>
        <taxon>Astigmata</taxon>
        <taxon>Glycyphagoidea</taxon>
        <taxon>Echimyopodidae</taxon>
        <taxon>Blomia</taxon>
    </lineage>
</organism>
<evidence type="ECO:0000313" key="3">
    <source>
        <dbReference type="EMBL" id="KAJ6223523.1"/>
    </source>
</evidence>
<dbReference type="Proteomes" id="UP001142055">
    <property type="component" value="Chromosome 1"/>
</dbReference>
<reference evidence="3" key="1">
    <citation type="submission" date="2022-12" db="EMBL/GenBank/DDBJ databases">
        <title>Genome assemblies of Blomia tropicalis.</title>
        <authorList>
            <person name="Cui Y."/>
        </authorList>
    </citation>
    <scope>NUCLEOTIDE SEQUENCE</scope>
    <source>
        <tissue evidence="3">Adult mites</tissue>
    </source>
</reference>
<evidence type="ECO:0000256" key="1">
    <source>
        <dbReference type="SAM" id="MobiDB-lite"/>
    </source>
</evidence>
<dbReference type="GO" id="GO:0044547">
    <property type="term" value="F:DNA topoisomerase binding"/>
    <property type="evidence" value="ECO:0007669"/>
    <property type="project" value="TreeGrafter"/>
</dbReference>
<dbReference type="Pfam" id="PF17906">
    <property type="entry name" value="HTH_48"/>
    <property type="match status" value="1"/>
</dbReference>
<dbReference type="OrthoDB" id="8028980at2759"/>
<dbReference type="GO" id="GO:0044774">
    <property type="term" value="P:mitotic DNA integrity checkpoint signaling"/>
    <property type="evidence" value="ECO:0007669"/>
    <property type="project" value="TreeGrafter"/>
</dbReference>
<feature type="compositionally biased region" description="Polar residues" evidence="1">
    <location>
        <begin position="496"/>
        <end position="511"/>
    </location>
</feature>
<dbReference type="GO" id="GO:0003697">
    <property type="term" value="F:single-stranded DNA binding"/>
    <property type="evidence" value="ECO:0007669"/>
    <property type="project" value="TreeGrafter"/>
</dbReference>
<sequence>MEDGAVDMLIDGQVASTSHSEPNGSMSTGNDVTASTSFVEPNESESNDNVVTASTSHCETNESISNDNDVKTEDNTRSIQIHLEECEPNNYERYRRMLVYHCYRSHQQASDAAKQLCERYGNDFINENFVQQLYDIIGEVDFDFNSFMKKSYNLIHKDNQTDFDMGEYRKDDNGQQLLCAQELKEFVKATTKTRSKQPLGIISLQENINSSKNQQNQLNKKEGPIFPTFDDDMTGIEGPYNKTMTKKIRLRQLYLHCFEAKYSATEAVEYLNSIYGKNFCTKASVCGWYRRFNQNDFELVDQSRRGRHMWVEEEKLGQFMDSNPTTSVTHLCEIFQITRKTVHRSLARLGYRYVVDKWEKIDPNSVGSDQQLLEYKTHNPDASVREISEIFKLNSSVVAKKLRSFGFEVPKWPPKRPPGVLPYSRQRKRRRNIRLISPPSSGKEIETIDLSDNENENLKDRPVVSAGSVMPALLRRKLMGKLTPKLLAKEADNEKCTNNQSPTESTATTIVPSLPEEVPSTPFLSTSTTCDPNQTYHESSQKTETTNDNSCDQSIVYQSSIDSSGQTQSIINPYYV</sequence>
<dbReference type="GO" id="GO:0035861">
    <property type="term" value="C:site of double-strand break"/>
    <property type="evidence" value="ECO:0007669"/>
    <property type="project" value="TreeGrafter"/>
</dbReference>
<evidence type="ECO:0000313" key="4">
    <source>
        <dbReference type="Proteomes" id="UP001142055"/>
    </source>
</evidence>
<accession>A0A9Q0RPK2</accession>
<dbReference type="GO" id="GO:0042800">
    <property type="term" value="F:histone H3K4 methyltransferase activity"/>
    <property type="evidence" value="ECO:0007669"/>
    <property type="project" value="TreeGrafter"/>
</dbReference>
<feature type="compositionally biased region" description="Polar residues" evidence="1">
    <location>
        <begin position="522"/>
        <end position="549"/>
    </location>
</feature>
<dbReference type="GO" id="GO:0006303">
    <property type="term" value="P:double-strand break repair via nonhomologous end joining"/>
    <property type="evidence" value="ECO:0007669"/>
    <property type="project" value="TreeGrafter"/>
</dbReference>
<dbReference type="InterPro" id="IPR052709">
    <property type="entry name" value="Transposase-MT_Hybrid"/>
</dbReference>
<dbReference type="AlphaFoldDB" id="A0A9Q0RPK2"/>
<dbReference type="GO" id="GO:0015074">
    <property type="term" value="P:DNA integration"/>
    <property type="evidence" value="ECO:0007669"/>
    <property type="project" value="TreeGrafter"/>
</dbReference>
<dbReference type="GO" id="GO:0031297">
    <property type="term" value="P:replication fork processing"/>
    <property type="evidence" value="ECO:0007669"/>
    <property type="project" value="TreeGrafter"/>
</dbReference>
<dbReference type="PANTHER" id="PTHR46060:SF2">
    <property type="entry name" value="HISTONE-LYSINE N-METHYLTRANSFERASE SETMAR"/>
    <property type="match status" value="1"/>
</dbReference>
<feature type="region of interest" description="Disordered" evidence="1">
    <location>
        <begin position="490"/>
        <end position="549"/>
    </location>
</feature>
<evidence type="ECO:0000259" key="2">
    <source>
        <dbReference type="Pfam" id="PF17906"/>
    </source>
</evidence>
<gene>
    <name evidence="3" type="ORF">RDWZM_002068</name>
</gene>
<comment type="caution">
    <text evidence="3">The sequence shown here is derived from an EMBL/GenBank/DDBJ whole genome shotgun (WGS) entry which is preliminary data.</text>
</comment>
<dbReference type="GO" id="GO:0000014">
    <property type="term" value="F:single-stranded DNA endodeoxyribonuclease activity"/>
    <property type="evidence" value="ECO:0007669"/>
    <property type="project" value="TreeGrafter"/>
</dbReference>
<feature type="compositionally biased region" description="Polar residues" evidence="1">
    <location>
        <begin position="54"/>
        <end position="67"/>
    </location>
</feature>
<dbReference type="GO" id="GO:0005634">
    <property type="term" value="C:nucleus"/>
    <property type="evidence" value="ECO:0007669"/>
    <property type="project" value="TreeGrafter"/>
</dbReference>
<keyword evidence="4" id="KW-1185">Reference proteome</keyword>
<dbReference type="EMBL" id="JAPWDV010000001">
    <property type="protein sequence ID" value="KAJ6223523.1"/>
    <property type="molecule type" value="Genomic_DNA"/>
</dbReference>
<proteinExistence type="predicted"/>
<dbReference type="InterPro" id="IPR041426">
    <property type="entry name" value="Mos1_HTH"/>
</dbReference>
<dbReference type="Gene3D" id="1.10.10.1450">
    <property type="match status" value="1"/>
</dbReference>
<dbReference type="GO" id="GO:0046975">
    <property type="term" value="F:histone H3K36 methyltransferase activity"/>
    <property type="evidence" value="ECO:0007669"/>
    <property type="project" value="TreeGrafter"/>
</dbReference>